<dbReference type="InterPro" id="IPR001851">
    <property type="entry name" value="ABC_transp_permease"/>
</dbReference>
<dbReference type="GO" id="GO:0022857">
    <property type="term" value="F:transmembrane transporter activity"/>
    <property type="evidence" value="ECO:0007669"/>
    <property type="project" value="InterPro"/>
</dbReference>
<dbReference type="EMBL" id="DF820463">
    <property type="protein sequence ID" value="GAK55394.1"/>
    <property type="molecule type" value="Genomic_DNA"/>
</dbReference>
<keyword evidence="3 6" id="KW-0812">Transmembrane</keyword>
<dbReference type="STRING" id="1499967.U27_02227"/>
<dbReference type="Pfam" id="PF02653">
    <property type="entry name" value="BPD_transp_2"/>
    <property type="match status" value="1"/>
</dbReference>
<evidence type="ECO:0000256" key="5">
    <source>
        <dbReference type="ARBA" id="ARBA00023136"/>
    </source>
</evidence>
<sequence>MSTWEMRLKSESFQKVLWPIVALVVILLFNLFFTKGFFRIEVKTNFELTEKSLRNLEKTMPAEVIAKLERLKNQDYTDEKNFLSVVQETIGEEQTAQYKSSIMQHVSKEKRLFGSLIDILNRGAPTMLLTIGMTLVYATGGIDLSVGSVLAISGAMAAYLIRPGYPWVLEYPDPPTSILLAVCVPLLIAMLAGLWNGFLVAYVGVQPIIATLILMVAGRGIAQLITQGQIIIFVHEAFEFVGGGFLLRLPFPVILVIVMLAITYFLTRKTALGMFIEAVGANPTASRFMGLQARQIKLVLYMLSGLCAGIAGLIICSDIRGADANNAGLFLELDAIASVIIGGTMAGGRFRLAGSMFGALIIQSLTTTILTRGVPPEVTLVYKAIVIILVVLIQSENFRRLFTQYFARMKMASPAPSLSQEGAEESSHVK</sequence>
<proteinExistence type="predicted"/>
<dbReference type="GO" id="GO:0005886">
    <property type="term" value="C:plasma membrane"/>
    <property type="evidence" value="ECO:0007669"/>
    <property type="project" value="UniProtKB-SubCell"/>
</dbReference>
<name>A0A0S6WA65_VECG1</name>
<dbReference type="CDD" id="cd06579">
    <property type="entry name" value="TM_PBP1_transp_AraH_like"/>
    <property type="match status" value="1"/>
</dbReference>
<evidence type="ECO:0000256" key="4">
    <source>
        <dbReference type="ARBA" id="ARBA00022989"/>
    </source>
</evidence>
<dbReference type="HOGENOM" id="CLU_028880_3_0_0"/>
<keyword evidence="4 6" id="KW-1133">Transmembrane helix</keyword>
<evidence type="ECO:0000256" key="2">
    <source>
        <dbReference type="ARBA" id="ARBA00022475"/>
    </source>
</evidence>
<dbReference type="eggNOG" id="COG1172">
    <property type="taxonomic scope" value="Bacteria"/>
</dbReference>
<keyword evidence="2" id="KW-1003">Cell membrane</keyword>
<feature type="transmembrane region" description="Helical" evidence="6">
    <location>
        <begin position="245"/>
        <end position="266"/>
    </location>
</feature>
<dbReference type="PANTHER" id="PTHR32196">
    <property type="entry name" value="ABC TRANSPORTER PERMEASE PROTEIN YPHD-RELATED-RELATED"/>
    <property type="match status" value="1"/>
</dbReference>
<evidence type="ECO:0000256" key="6">
    <source>
        <dbReference type="SAM" id="Phobius"/>
    </source>
</evidence>
<evidence type="ECO:0000313" key="7">
    <source>
        <dbReference type="EMBL" id="GAK55394.1"/>
    </source>
</evidence>
<evidence type="ECO:0000256" key="3">
    <source>
        <dbReference type="ARBA" id="ARBA00022692"/>
    </source>
</evidence>
<feature type="transmembrane region" description="Helical" evidence="6">
    <location>
        <begin position="380"/>
        <end position="398"/>
    </location>
</feature>
<evidence type="ECO:0000256" key="1">
    <source>
        <dbReference type="ARBA" id="ARBA00004651"/>
    </source>
</evidence>
<reference evidence="7 8" key="1">
    <citation type="journal article" date="2015" name="PeerJ">
        <title>First genomic representation of candidate bacterial phylum KSB3 points to enhanced environmental sensing as a trigger of wastewater bulking.</title>
        <authorList>
            <person name="Sekiguchi Y."/>
            <person name="Ohashi A."/>
            <person name="Parks D.H."/>
            <person name="Yamauchi T."/>
            <person name="Tyson G.W."/>
            <person name="Hugenholtz P."/>
        </authorList>
    </citation>
    <scope>NUCLEOTIDE SEQUENCE [LARGE SCALE GENOMIC DNA]</scope>
</reference>
<feature type="transmembrane region" description="Helical" evidence="6">
    <location>
        <begin position="298"/>
        <end position="315"/>
    </location>
</feature>
<dbReference type="PANTHER" id="PTHR32196:SF19">
    <property type="entry name" value="GALACTOFURANOSE TRANSPORTER PERMEASE PROTEIN YTFT"/>
    <property type="match status" value="1"/>
</dbReference>
<evidence type="ECO:0000313" key="8">
    <source>
        <dbReference type="Proteomes" id="UP000030661"/>
    </source>
</evidence>
<keyword evidence="8" id="KW-1185">Reference proteome</keyword>
<feature type="transmembrane region" description="Helical" evidence="6">
    <location>
        <begin position="212"/>
        <end position="233"/>
    </location>
</feature>
<feature type="transmembrane region" description="Helical" evidence="6">
    <location>
        <begin position="178"/>
        <end position="205"/>
    </location>
</feature>
<keyword evidence="5 6" id="KW-0472">Membrane</keyword>
<feature type="transmembrane region" description="Helical" evidence="6">
    <location>
        <begin position="327"/>
        <end position="345"/>
    </location>
</feature>
<dbReference type="Proteomes" id="UP000030661">
    <property type="component" value="Unassembled WGS sequence"/>
</dbReference>
<gene>
    <name evidence="7" type="ORF">U27_02227</name>
</gene>
<dbReference type="AlphaFoldDB" id="A0A0S6WA65"/>
<organism evidence="7 8">
    <name type="scientific">Vecturithrix granuli</name>
    <dbReference type="NCBI Taxonomy" id="1499967"/>
    <lineage>
        <taxon>Bacteria</taxon>
        <taxon>Candidatus Moduliflexota</taxon>
        <taxon>Candidatus Vecturitrichia</taxon>
        <taxon>Candidatus Vecturitrichales</taxon>
        <taxon>Candidatus Vecturitrichaceae</taxon>
        <taxon>Candidatus Vecturithrix</taxon>
    </lineage>
</organism>
<feature type="transmembrane region" description="Helical" evidence="6">
    <location>
        <begin position="135"/>
        <end position="158"/>
    </location>
</feature>
<feature type="transmembrane region" description="Helical" evidence="6">
    <location>
        <begin position="16"/>
        <end position="33"/>
    </location>
</feature>
<protein>
    <submittedName>
        <fullName evidence="7">Inner-membrane translocator</fullName>
    </submittedName>
</protein>
<comment type="subcellular location">
    <subcellularLocation>
        <location evidence="1">Cell membrane</location>
        <topology evidence="1">Multi-pass membrane protein</topology>
    </subcellularLocation>
</comment>
<accession>A0A0S6WA65</accession>